<comment type="cofactor">
    <cofactor evidence="1">
        <name>pyridoxal 5'-phosphate</name>
        <dbReference type="ChEBI" id="CHEBI:597326"/>
    </cofactor>
</comment>
<dbReference type="GO" id="GO:0004586">
    <property type="term" value="F:ornithine decarboxylase activity"/>
    <property type="evidence" value="ECO:0007669"/>
    <property type="project" value="UniProtKB-EC"/>
</dbReference>
<dbReference type="InterPro" id="IPR000183">
    <property type="entry name" value="Orn/DAP/Arg_de-COase"/>
</dbReference>
<dbReference type="PRINTS" id="PR01179">
    <property type="entry name" value="ODADCRBXLASE"/>
</dbReference>
<evidence type="ECO:0000256" key="1">
    <source>
        <dbReference type="ARBA" id="ARBA00001933"/>
    </source>
</evidence>
<accession>A0ABR3FN06</accession>
<organism evidence="10 11">
    <name type="scientific">Marasmius crinis-equi</name>
    <dbReference type="NCBI Taxonomy" id="585013"/>
    <lineage>
        <taxon>Eukaryota</taxon>
        <taxon>Fungi</taxon>
        <taxon>Dikarya</taxon>
        <taxon>Basidiomycota</taxon>
        <taxon>Agaricomycotina</taxon>
        <taxon>Agaricomycetes</taxon>
        <taxon>Agaricomycetidae</taxon>
        <taxon>Agaricales</taxon>
        <taxon>Marasmiineae</taxon>
        <taxon>Marasmiaceae</taxon>
        <taxon>Marasmius</taxon>
    </lineage>
</organism>
<evidence type="ECO:0000256" key="7">
    <source>
        <dbReference type="ARBA" id="ARBA00046672"/>
    </source>
</evidence>
<dbReference type="InterPro" id="IPR029066">
    <property type="entry name" value="PLP-binding_barrel"/>
</dbReference>
<dbReference type="InterPro" id="IPR022653">
    <property type="entry name" value="De-COase2_pyr-phos_BS"/>
</dbReference>
<dbReference type="Gene3D" id="3.20.20.10">
    <property type="entry name" value="Alanine racemase"/>
    <property type="match status" value="1"/>
</dbReference>
<protein>
    <recommendedName>
        <fullName evidence="6">ornithine decarboxylase</fullName>
        <ecNumber evidence="6">4.1.1.17</ecNumber>
    </recommendedName>
</protein>
<evidence type="ECO:0000256" key="6">
    <source>
        <dbReference type="ARBA" id="ARBA00034138"/>
    </source>
</evidence>
<dbReference type="SUPFAM" id="SSF50621">
    <property type="entry name" value="Alanine racemase C-terminal domain-like"/>
    <property type="match status" value="1"/>
</dbReference>
<comment type="caution">
    <text evidence="10">The sequence shown here is derived from an EMBL/GenBank/DDBJ whole genome shotgun (WGS) entry which is preliminary data.</text>
</comment>
<comment type="catalytic activity">
    <reaction evidence="8">
        <text>L-ornithine + H(+) = putrescine + CO2</text>
        <dbReference type="Rhea" id="RHEA:22964"/>
        <dbReference type="ChEBI" id="CHEBI:15378"/>
        <dbReference type="ChEBI" id="CHEBI:16526"/>
        <dbReference type="ChEBI" id="CHEBI:46911"/>
        <dbReference type="ChEBI" id="CHEBI:326268"/>
        <dbReference type="EC" id="4.1.1.17"/>
    </reaction>
</comment>
<evidence type="ECO:0000256" key="3">
    <source>
        <dbReference type="ARBA" id="ARBA00022898"/>
    </source>
</evidence>
<evidence type="ECO:0000256" key="5">
    <source>
        <dbReference type="ARBA" id="ARBA00034115"/>
    </source>
</evidence>
<evidence type="ECO:0000313" key="10">
    <source>
        <dbReference type="EMBL" id="KAL0576790.1"/>
    </source>
</evidence>
<comment type="pathway">
    <text evidence="5">Amine and polyamine biosynthesis; putrescine biosynthesis via L-ornithine pathway; putrescine from L-ornithine: step 1/1.</text>
</comment>
<comment type="similarity">
    <text evidence="2">Belongs to the Orn/Lys/Arg decarboxylase class-II family.</text>
</comment>
<keyword evidence="4 10" id="KW-0456">Lyase</keyword>
<evidence type="ECO:0000256" key="2">
    <source>
        <dbReference type="ARBA" id="ARBA00008872"/>
    </source>
</evidence>
<evidence type="ECO:0000313" key="11">
    <source>
        <dbReference type="Proteomes" id="UP001465976"/>
    </source>
</evidence>
<dbReference type="InterPro" id="IPR002433">
    <property type="entry name" value="Orn_de-COase"/>
</dbReference>
<dbReference type="PANTHER" id="PTHR11482">
    <property type="entry name" value="ARGININE/DIAMINOPIMELATE/ORNITHINE DECARBOXYLASE"/>
    <property type="match status" value="1"/>
</dbReference>
<dbReference type="Gene3D" id="2.40.37.10">
    <property type="entry name" value="Lyase, Ornithine Decarboxylase, Chain A, domain 1"/>
    <property type="match status" value="1"/>
</dbReference>
<dbReference type="SUPFAM" id="SSF51419">
    <property type="entry name" value="PLP-binding barrel"/>
    <property type="match status" value="1"/>
</dbReference>
<comment type="subunit">
    <text evidence="7">Homodimer. Only the dimer is catalytically active, as the active sites are constructed of residues from both monomers.</text>
</comment>
<dbReference type="InterPro" id="IPR022644">
    <property type="entry name" value="De-COase2_N"/>
</dbReference>
<keyword evidence="11" id="KW-1185">Reference proteome</keyword>
<name>A0ABR3FN06_9AGAR</name>
<evidence type="ECO:0000256" key="8">
    <source>
        <dbReference type="ARBA" id="ARBA00049127"/>
    </source>
</evidence>
<dbReference type="InterPro" id="IPR009006">
    <property type="entry name" value="Ala_racemase/Decarboxylase_C"/>
</dbReference>
<evidence type="ECO:0000259" key="9">
    <source>
        <dbReference type="Pfam" id="PF02784"/>
    </source>
</evidence>
<keyword evidence="3" id="KW-0663">Pyridoxal phosphate</keyword>
<dbReference type="Proteomes" id="UP001465976">
    <property type="component" value="Unassembled WGS sequence"/>
</dbReference>
<gene>
    <name evidence="10" type="primary">SPE1</name>
    <name evidence="10" type="ORF">V5O48_005198</name>
</gene>
<dbReference type="CDD" id="cd00622">
    <property type="entry name" value="PLPDE_III_ODC"/>
    <property type="match status" value="1"/>
</dbReference>
<dbReference type="PANTHER" id="PTHR11482:SF6">
    <property type="entry name" value="ORNITHINE DECARBOXYLASE 1-RELATED"/>
    <property type="match status" value="1"/>
</dbReference>
<proteinExistence type="inferred from homology"/>
<dbReference type="PRINTS" id="PR01182">
    <property type="entry name" value="ORNDCRBXLASE"/>
</dbReference>
<dbReference type="EC" id="4.1.1.17" evidence="6"/>
<evidence type="ECO:0000256" key="4">
    <source>
        <dbReference type="ARBA" id="ARBA00023239"/>
    </source>
</evidence>
<sequence>MSAVEILRSTRNPVEFDISRSPPHVPSITSSASSYQHYVNEILSSPNPLRLTADGYAAESPFHFPPSNAIGERVFPSLPPLHFGHPEVHLRNGIMTATSLTSEGEVDAEKAFFVADLSKVYSQYQRWVACFPEIKPFYAVKCNPDPYVLRLLAALGTGFDCASNNEISQVLKIGGINPDRVIFANPCKALSFIRNSAKVGVDMMTFDNCDELYKVKRAHPNAKLVVRILTDDTKSLCQLGLKYGAPLDTVPGLLQKAKELGLTVIGVSFHVGSGCYDPSVYSDAIRRAKAVFDMGKDAGYTFDLLDIGGGFEDALFEQSAGVVREAIDQYFPDRQGIKIIAEPGRFFVSKAFSLAANIIARRAPLPNGNVGGAVSEVDDDQPSVMYYINDGVYGAFNCIMFDHQTVQPYVLSLDGSFHVPTTEQQTTCSVWGPTCDSIDCVCPSTKLPSSLRVGDWLGFDNMGAYTICAASQFNGFEVSNVIYTTGGGATAAEVRNVLAAFASVGQRG</sequence>
<reference evidence="10 11" key="1">
    <citation type="submission" date="2024-02" db="EMBL/GenBank/DDBJ databases">
        <title>A draft genome for the cacao thread blight pathogen Marasmius crinis-equi.</title>
        <authorList>
            <person name="Cohen S.P."/>
            <person name="Baruah I.K."/>
            <person name="Amoako-Attah I."/>
            <person name="Bukari Y."/>
            <person name="Meinhardt L.W."/>
            <person name="Bailey B.A."/>
        </authorList>
    </citation>
    <scope>NUCLEOTIDE SEQUENCE [LARGE SCALE GENOMIC DNA]</scope>
    <source>
        <strain evidence="10 11">GH-76</strain>
    </source>
</reference>
<dbReference type="Pfam" id="PF02784">
    <property type="entry name" value="Orn_Arg_deC_N"/>
    <property type="match status" value="1"/>
</dbReference>
<dbReference type="EMBL" id="JBAHYK010000198">
    <property type="protein sequence ID" value="KAL0576790.1"/>
    <property type="molecule type" value="Genomic_DNA"/>
</dbReference>
<feature type="domain" description="Orn/DAP/Arg decarboxylase 2 N-terminal" evidence="9">
    <location>
        <begin position="118"/>
        <end position="349"/>
    </location>
</feature>
<dbReference type="PROSITE" id="PS00878">
    <property type="entry name" value="ODR_DC_2_1"/>
    <property type="match status" value="1"/>
</dbReference>